<dbReference type="InterPro" id="IPR027417">
    <property type="entry name" value="P-loop_NTPase"/>
</dbReference>
<dbReference type="FunFam" id="1.10.8.60:FF:000029">
    <property type="entry name" value="Replication-associated recombination protein A"/>
    <property type="match status" value="1"/>
</dbReference>
<evidence type="ECO:0000256" key="5">
    <source>
        <dbReference type="ARBA" id="ARBA00022741"/>
    </source>
</evidence>
<reference evidence="8" key="2">
    <citation type="submission" date="2022-10" db="EMBL/GenBank/DDBJ databases">
        <authorList>
            <person name="Aronson H.S."/>
        </authorList>
    </citation>
    <scope>NUCLEOTIDE SEQUENCE</scope>
    <source>
        <strain evidence="8">RS19-109</strain>
    </source>
</reference>
<dbReference type="Gene3D" id="1.10.8.60">
    <property type="match status" value="1"/>
</dbReference>
<keyword evidence="9" id="KW-1185">Reference proteome</keyword>
<dbReference type="EMBL" id="JAPHEH010000001">
    <property type="protein sequence ID" value="MDG4476478.1"/>
    <property type="molecule type" value="Genomic_DNA"/>
</dbReference>
<dbReference type="GO" id="GO:0005524">
    <property type="term" value="F:ATP binding"/>
    <property type="evidence" value="ECO:0007669"/>
    <property type="project" value="UniProtKB-KW"/>
</dbReference>
<evidence type="ECO:0000256" key="6">
    <source>
        <dbReference type="ARBA" id="ARBA00022840"/>
    </source>
</evidence>
<dbReference type="CDD" id="cd18139">
    <property type="entry name" value="HLD_clamp_RarA"/>
    <property type="match status" value="1"/>
</dbReference>
<dbReference type="FunFam" id="1.20.272.10:FF:000001">
    <property type="entry name" value="Putative AAA family ATPase"/>
    <property type="match status" value="1"/>
</dbReference>
<dbReference type="Gene3D" id="1.10.3710.10">
    <property type="entry name" value="DNA polymerase III clamp loader subunits, C-terminal domain"/>
    <property type="match status" value="1"/>
</dbReference>
<dbReference type="SUPFAM" id="SSF48019">
    <property type="entry name" value="post-AAA+ oligomerization domain-like"/>
    <property type="match status" value="1"/>
</dbReference>
<dbReference type="Proteomes" id="UP001154240">
    <property type="component" value="Unassembled WGS sequence"/>
</dbReference>
<dbReference type="InterPro" id="IPR003593">
    <property type="entry name" value="AAA+_ATPase"/>
</dbReference>
<dbReference type="Pfam" id="PF16193">
    <property type="entry name" value="AAA_assoc_2"/>
    <property type="match status" value="1"/>
</dbReference>
<evidence type="ECO:0000259" key="7">
    <source>
        <dbReference type="SMART" id="SM00382"/>
    </source>
</evidence>
<accession>A0A9X4MHJ2</accession>
<dbReference type="Gene3D" id="3.40.50.300">
    <property type="entry name" value="P-loop containing nucleotide triphosphate hydrolases"/>
    <property type="match status" value="1"/>
</dbReference>
<dbReference type="InterPro" id="IPR032423">
    <property type="entry name" value="AAA_assoc_2"/>
</dbReference>
<dbReference type="InterPro" id="IPR003959">
    <property type="entry name" value="ATPase_AAA_core"/>
</dbReference>
<evidence type="ECO:0000313" key="9">
    <source>
        <dbReference type="Proteomes" id="UP001154240"/>
    </source>
</evidence>
<evidence type="ECO:0000313" key="8">
    <source>
        <dbReference type="EMBL" id="MDG4476478.1"/>
    </source>
</evidence>
<dbReference type="GO" id="GO:0000731">
    <property type="term" value="P:DNA synthesis involved in DNA repair"/>
    <property type="evidence" value="ECO:0007669"/>
    <property type="project" value="TreeGrafter"/>
</dbReference>
<dbReference type="AlphaFoldDB" id="A0A9X4MHJ2"/>
<dbReference type="InterPro" id="IPR021886">
    <property type="entry name" value="MgsA_C"/>
</dbReference>
<dbReference type="FunFam" id="3.40.50.300:FF:000137">
    <property type="entry name" value="Replication-associated recombination protein A"/>
    <property type="match status" value="1"/>
</dbReference>
<dbReference type="PANTHER" id="PTHR13779">
    <property type="entry name" value="WERNER HELICASE-INTERACTING PROTEIN 1 FAMILY MEMBER"/>
    <property type="match status" value="1"/>
</dbReference>
<name>A0A9X4MHJ2_9BACT</name>
<comment type="similarity">
    <text evidence="2">Belongs to the AAA ATPase family. RarA/MGS1/WRNIP1 subfamily.</text>
</comment>
<dbReference type="GO" id="GO:0017116">
    <property type="term" value="F:single-stranded DNA helicase activity"/>
    <property type="evidence" value="ECO:0007669"/>
    <property type="project" value="TreeGrafter"/>
</dbReference>
<dbReference type="Pfam" id="PF00004">
    <property type="entry name" value="AAA"/>
    <property type="match status" value="1"/>
</dbReference>
<organism evidence="8 9">
    <name type="scientific">Thiovibrio frasassiensis</name>
    <dbReference type="NCBI Taxonomy" id="2984131"/>
    <lineage>
        <taxon>Bacteria</taxon>
        <taxon>Pseudomonadati</taxon>
        <taxon>Thermodesulfobacteriota</taxon>
        <taxon>Desulfobulbia</taxon>
        <taxon>Desulfobulbales</taxon>
        <taxon>Thiovibrionaceae</taxon>
        <taxon>Thiovibrio</taxon>
    </lineage>
</organism>
<evidence type="ECO:0000256" key="4">
    <source>
        <dbReference type="ARBA" id="ARBA00022705"/>
    </source>
</evidence>
<dbReference type="FunFam" id="1.10.3710.10:FF:000004">
    <property type="entry name" value="Putative ATPase, AAA family"/>
    <property type="match status" value="1"/>
</dbReference>
<comment type="caution">
    <text evidence="8">The sequence shown here is derived from an EMBL/GenBank/DDBJ whole genome shotgun (WGS) entry which is preliminary data.</text>
</comment>
<dbReference type="GO" id="GO:0008047">
    <property type="term" value="F:enzyme activator activity"/>
    <property type="evidence" value="ECO:0007669"/>
    <property type="project" value="TreeGrafter"/>
</dbReference>
<dbReference type="Gene3D" id="1.20.272.10">
    <property type="match status" value="1"/>
</dbReference>
<protein>
    <recommendedName>
        <fullName evidence="3">Replication-associated recombination protein A</fullName>
    </recommendedName>
</protein>
<dbReference type="SMART" id="SM00382">
    <property type="entry name" value="AAA"/>
    <property type="match status" value="1"/>
</dbReference>
<comment type="function">
    <text evidence="1">DNA-dependent ATPase that plays important roles in cellular responses to stalled DNA replication processes.</text>
</comment>
<dbReference type="InterPro" id="IPR051314">
    <property type="entry name" value="AAA_ATPase_RarA/MGS1/WRNIP1"/>
</dbReference>
<dbReference type="GO" id="GO:0006261">
    <property type="term" value="P:DNA-templated DNA replication"/>
    <property type="evidence" value="ECO:0007669"/>
    <property type="project" value="TreeGrafter"/>
</dbReference>
<dbReference type="PANTHER" id="PTHR13779:SF7">
    <property type="entry name" value="ATPASE WRNIP1"/>
    <property type="match status" value="1"/>
</dbReference>
<keyword evidence="4" id="KW-0235">DNA replication</keyword>
<dbReference type="Pfam" id="PF12002">
    <property type="entry name" value="MgsA_C"/>
    <property type="match status" value="1"/>
</dbReference>
<sequence>MARQPAPHTAPLAERLRPQTIDDFVGQKQLLGEDKLLRRLIQQNYLPSLLLWGPPGTGKTTLARILSRTTGAEFTFFSAVLSGVKDIREIVVQAQTAKDERNGATILFVDEIHRFNKSQQDAFLPHVESGLLTLIGATTENPSFHVIAPLLSRCRVLVLEPLSPENLQTILQRAITDQEQGLGSWQISVEPEAAAHLARIADGDGRSLLNSLEIAANLAEADAKGQRQITLATVEEAIQRKSLRYDADGEEHYNLISALHKSLRDSDPDGALYWLCRMLASGEEPLYVVRRLIRFASEDIGNADPQALMIAINARNSYQTLGTPEGELALAQAVTYLATAPKSNAVYAAYNAVMQDIRRTGSLPVPLHLRNAPTSLMKDLGYGQGYQYAHDDPHALVDQHHLPTQLEGKTYYQPANRGYEAIIRDRLGKWRQLLRDRKKTGAVTK</sequence>
<reference evidence="8" key="1">
    <citation type="journal article" date="2022" name="bioRxiv">
        <title>Thiovibrio frasassiensisgen. nov., sp. nov., an autotrophic, elemental sulfur disproportionating bacterium isolated from sulfidic karst sediment, and proposal of Thiovibrionaceae fam. nov.</title>
        <authorList>
            <person name="Aronson H."/>
            <person name="Thomas C."/>
            <person name="Bhattacharyya M."/>
            <person name="Eckstein S."/>
            <person name="Jensen S."/>
            <person name="Barco R."/>
            <person name="Macalady J."/>
            <person name="Amend J."/>
        </authorList>
    </citation>
    <scope>NUCLEOTIDE SEQUENCE</scope>
    <source>
        <strain evidence="8">RS19-109</strain>
    </source>
</reference>
<dbReference type="InterPro" id="IPR008921">
    <property type="entry name" value="DNA_pol3_clamp-load_cplx_C"/>
</dbReference>
<evidence type="ECO:0000256" key="1">
    <source>
        <dbReference type="ARBA" id="ARBA00002393"/>
    </source>
</evidence>
<evidence type="ECO:0000256" key="2">
    <source>
        <dbReference type="ARBA" id="ARBA00008959"/>
    </source>
</evidence>
<keyword evidence="5" id="KW-0547">Nucleotide-binding</keyword>
<dbReference type="CDD" id="cd00009">
    <property type="entry name" value="AAA"/>
    <property type="match status" value="1"/>
</dbReference>
<dbReference type="SUPFAM" id="SSF52540">
    <property type="entry name" value="P-loop containing nucleoside triphosphate hydrolases"/>
    <property type="match status" value="1"/>
</dbReference>
<proteinExistence type="inferred from homology"/>
<gene>
    <name evidence="8" type="ORF">OLX77_09960</name>
</gene>
<dbReference type="RefSeq" id="WP_307633445.1">
    <property type="nucleotide sequence ID" value="NZ_JAPHEH010000001.1"/>
</dbReference>
<dbReference type="GO" id="GO:0016887">
    <property type="term" value="F:ATP hydrolysis activity"/>
    <property type="evidence" value="ECO:0007669"/>
    <property type="project" value="InterPro"/>
</dbReference>
<feature type="domain" description="AAA+ ATPase" evidence="7">
    <location>
        <begin position="45"/>
        <end position="163"/>
    </location>
</feature>
<evidence type="ECO:0000256" key="3">
    <source>
        <dbReference type="ARBA" id="ARBA00020776"/>
    </source>
</evidence>
<keyword evidence="6" id="KW-0067">ATP-binding</keyword>
<dbReference type="GO" id="GO:0003677">
    <property type="term" value="F:DNA binding"/>
    <property type="evidence" value="ECO:0007669"/>
    <property type="project" value="InterPro"/>
</dbReference>